<evidence type="ECO:0000313" key="2">
    <source>
        <dbReference type="EMBL" id="PSN67479.1"/>
    </source>
</evidence>
<sequence length="307" mass="32109">MTSKVLQQEIIFEGLADSICNPANFPCICDELTRLNIGFLVDGSCTLEETARKKNPPKTRPSTSPSARPTSKMIFTSLDFSVHNPSHSTPTPMPVSSPRPPKKPIFPILVSPIIIPLLTAHAISNANFTSREFAAYLSFGSNTIGHTLNTDANQKHTEYDDFVRTLCSTIRPIAPSVPSIPQNISNTTSTPALPPIPLFTGTGLPTNRTNGTVGPVGPFPNVTDSATVLPPPAVTSVVVIQTTDAQGNPTLLTTAVAPVAPPTAAAPGEPEFTGAAARGAEVPEFGGVRMGFVAGGVGLFALLFAGM</sequence>
<proteinExistence type="predicted"/>
<reference evidence="2 3" key="1">
    <citation type="journal article" date="2018" name="Front. Microbiol.">
        <title>Genome-Wide Analysis of Corynespora cassiicola Leaf Fall Disease Putative Effectors.</title>
        <authorList>
            <person name="Lopez D."/>
            <person name="Ribeiro S."/>
            <person name="Label P."/>
            <person name="Fumanal B."/>
            <person name="Venisse J.S."/>
            <person name="Kohler A."/>
            <person name="de Oliveira R.R."/>
            <person name="Labutti K."/>
            <person name="Lipzen A."/>
            <person name="Lail K."/>
            <person name="Bauer D."/>
            <person name="Ohm R.A."/>
            <person name="Barry K.W."/>
            <person name="Spatafora J."/>
            <person name="Grigoriev I.V."/>
            <person name="Martin F.M."/>
            <person name="Pujade-Renaud V."/>
        </authorList>
    </citation>
    <scope>NUCLEOTIDE SEQUENCE [LARGE SCALE GENOMIC DNA]</scope>
    <source>
        <strain evidence="2 3">Philippines</strain>
    </source>
</reference>
<gene>
    <name evidence="2" type="ORF">BS50DRAFT_634840</name>
</gene>
<accession>A0A2T2NQ26</accession>
<dbReference type="AlphaFoldDB" id="A0A2T2NQ26"/>
<dbReference type="OrthoDB" id="3797419at2759"/>
<keyword evidence="3" id="KW-1185">Reference proteome</keyword>
<evidence type="ECO:0000256" key="1">
    <source>
        <dbReference type="SAM" id="MobiDB-lite"/>
    </source>
</evidence>
<feature type="compositionally biased region" description="Low complexity" evidence="1">
    <location>
        <begin position="60"/>
        <end position="70"/>
    </location>
</feature>
<dbReference type="EMBL" id="KZ678135">
    <property type="protein sequence ID" value="PSN67479.1"/>
    <property type="molecule type" value="Genomic_DNA"/>
</dbReference>
<feature type="region of interest" description="Disordered" evidence="1">
    <location>
        <begin position="51"/>
        <end position="70"/>
    </location>
</feature>
<organism evidence="2 3">
    <name type="scientific">Corynespora cassiicola Philippines</name>
    <dbReference type="NCBI Taxonomy" id="1448308"/>
    <lineage>
        <taxon>Eukaryota</taxon>
        <taxon>Fungi</taxon>
        <taxon>Dikarya</taxon>
        <taxon>Ascomycota</taxon>
        <taxon>Pezizomycotina</taxon>
        <taxon>Dothideomycetes</taxon>
        <taxon>Pleosporomycetidae</taxon>
        <taxon>Pleosporales</taxon>
        <taxon>Corynesporascaceae</taxon>
        <taxon>Corynespora</taxon>
    </lineage>
</organism>
<dbReference type="Proteomes" id="UP000240883">
    <property type="component" value="Unassembled WGS sequence"/>
</dbReference>
<evidence type="ECO:0000313" key="3">
    <source>
        <dbReference type="Proteomes" id="UP000240883"/>
    </source>
</evidence>
<name>A0A2T2NQ26_CORCC</name>
<protein>
    <submittedName>
        <fullName evidence="2">Uncharacterized protein</fullName>
    </submittedName>
</protein>